<dbReference type="STRING" id="1703345.A3860_23680"/>
<dbReference type="Proteomes" id="UP000192796">
    <property type="component" value="Unassembled WGS sequence"/>
</dbReference>
<comment type="caution">
    <text evidence="1">The sequence shown here is derived from an EMBL/GenBank/DDBJ whole genome shotgun (WGS) entry which is preliminary data.</text>
</comment>
<evidence type="ECO:0000313" key="2">
    <source>
        <dbReference type="Proteomes" id="UP000192796"/>
    </source>
</evidence>
<accession>A0A1V9FYC3</accession>
<reference evidence="1 2" key="1">
    <citation type="submission" date="2016-03" db="EMBL/GenBank/DDBJ databases">
        <title>Niastella vici sp. nov., isolated from farmland soil.</title>
        <authorList>
            <person name="Chen L."/>
            <person name="Wang D."/>
            <person name="Yang S."/>
            <person name="Wang G."/>
        </authorList>
    </citation>
    <scope>NUCLEOTIDE SEQUENCE [LARGE SCALE GENOMIC DNA]</scope>
    <source>
        <strain evidence="1 2">DJ57</strain>
    </source>
</reference>
<protein>
    <submittedName>
        <fullName evidence="1">Uncharacterized protein</fullName>
    </submittedName>
</protein>
<proteinExistence type="predicted"/>
<dbReference type="EMBL" id="LVYD01000045">
    <property type="protein sequence ID" value="OQP63353.1"/>
    <property type="molecule type" value="Genomic_DNA"/>
</dbReference>
<organism evidence="1 2">
    <name type="scientific">Niastella vici</name>
    <dbReference type="NCBI Taxonomy" id="1703345"/>
    <lineage>
        <taxon>Bacteria</taxon>
        <taxon>Pseudomonadati</taxon>
        <taxon>Bacteroidota</taxon>
        <taxon>Chitinophagia</taxon>
        <taxon>Chitinophagales</taxon>
        <taxon>Chitinophagaceae</taxon>
        <taxon>Niastella</taxon>
    </lineage>
</organism>
<sequence length="82" mass="10140">MYFFRHRRSYHGSNIWNLWYWYYTVISLVKYNKILVVHQLNWFGTVQAPRNLLLVTDKSRTQPQGICFYFNTKPLTFYANYF</sequence>
<name>A0A1V9FYC3_9BACT</name>
<keyword evidence="2" id="KW-1185">Reference proteome</keyword>
<dbReference type="AlphaFoldDB" id="A0A1V9FYC3"/>
<evidence type="ECO:0000313" key="1">
    <source>
        <dbReference type="EMBL" id="OQP63353.1"/>
    </source>
</evidence>
<gene>
    <name evidence="1" type="ORF">A3860_23680</name>
</gene>